<protein>
    <submittedName>
        <fullName evidence="2">Uncharacterized protein</fullName>
    </submittedName>
</protein>
<reference evidence="3" key="1">
    <citation type="submission" date="2023-01" db="EMBL/GenBank/DDBJ databases">
        <title>Key to firefly adult light organ development and bioluminescence: homeobox transcription factors regulate luciferase expression and transportation to peroxisome.</title>
        <authorList>
            <person name="Fu X."/>
        </authorList>
    </citation>
    <scope>NUCLEOTIDE SEQUENCE [LARGE SCALE GENOMIC DNA]</scope>
</reference>
<organism evidence="2 3">
    <name type="scientific">Aquatica leii</name>
    <dbReference type="NCBI Taxonomy" id="1421715"/>
    <lineage>
        <taxon>Eukaryota</taxon>
        <taxon>Metazoa</taxon>
        <taxon>Ecdysozoa</taxon>
        <taxon>Arthropoda</taxon>
        <taxon>Hexapoda</taxon>
        <taxon>Insecta</taxon>
        <taxon>Pterygota</taxon>
        <taxon>Neoptera</taxon>
        <taxon>Endopterygota</taxon>
        <taxon>Coleoptera</taxon>
        <taxon>Polyphaga</taxon>
        <taxon>Elateriformia</taxon>
        <taxon>Elateroidea</taxon>
        <taxon>Lampyridae</taxon>
        <taxon>Luciolinae</taxon>
        <taxon>Aquatica</taxon>
    </lineage>
</organism>
<evidence type="ECO:0000313" key="2">
    <source>
        <dbReference type="EMBL" id="KAK4882621.1"/>
    </source>
</evidence>
<accession>A0AAN7PKJ5</accession>
<comment type="caution">
    <text evidence="2">The sequence shown here is derived from an EMBL/GenBank/DDBJ whole genome shotgun (WGS) entry which is preliminary data.</text>
</comment>
<name>A0AAN7PKJ5_9COLE</name>
<keyword evidence="3" id="KW-1185">Reference proteome</keyword>
<dbReference type="Proteomes" id="UP001353858">
    <property type="component" value="Unassembled WGS sequence"/>
</dbReference>
<gene>
    <name evidence="2" type="ORF">RN001_005940</name>
</gene>
<dbReference type="EMBL" id="JARPUR010000002">
    <property type="protein sequence ID" value="KAK4882621.1"/>
    <property type="molecule type" value="Genomic_DNA"/>
</dbReference>
<dbReference type="AlphaFoldDB" id="A0AAN7PKJ5"/>
<sequence>MRYGDDTEPKRKRRVKVDVQPGMSISVEDLNSSQNDKNTDKSSINKTKSSKKQVAEPISSDEDSSLESNDIVYMESDDDGDFEDFRQQLIEDQMYDRLYDKEDNVTEFDEINPELSNTANQTEPEKQCEEGLSLTTNDFVLVRFETLKKKGNPKNYIGQIITMNPSDVEVNFLRNKNLKLEAYNANISLNENLTPEYRMELPEKQNYKDINSTCDIPKISRRCIKNFAVAVEKFALSKSEDMYKEKYLLAIRSAIGNEATFIKSFCAAKMRKHVVYEVDLEVNENCIIQAQSTGIGRNRRNKQTAMKSVGLQYLREKQLYDRTLKEKEIQMENRKISCKERKIELQEKQHALEEAKFELEKNEKEGRLQMELEERRHRNHNES</sequence>
<feature type="region of interest" description="Disordered" evidence="1">
    <location>
        <begin position="363"/>
        <end position="383"/>
    </location>
</feature>
<proteinExistence type="predicted"/>
<evidence type="ECO:0000256" key="1">
    <source>
        <dbReference type="SAM" id="MobiDB-lite"/>
    </source>
</evidence>
<feature type="region of interest" description="Disordered" evidence="1">
    <location>
        <begin position="1"/>
        <end position="68"/>
    </location>
</feature>
<evidence type="ECO:0000313" key="3">
    <source>
        <dbReference type="Proteomes" id="UP001353858"/>
    </source>
</evidence>